<protein>
    <recommendedName>
        <fullName evidence="4">Conidiation protein 6</fullName>
    </recommendedName>
</protein>
<keyword evidence="3" id="KW-1185">Reference proteome</keyword>
<sequence length="133" mass="14713">MSDSHPEKNPERVIAGLKAAVHNPTVSEAARTHAKDRLREMGVDTEESVSHSGMTGSGQYNHPVGERDKIVIEEPAHHSRARHETGVHHHSEDKAEEGNMLRGYKAALHNPNVSQEAKDNARRILKEHGALNE</sequence>
<organism evidence="2 3">
    <name type="scientific">Gymnopilus dilepis</name>
    <dbReference type="NCBI Taxonomy" id="231916"/>
    <lineage>
        <taxon>Eukaryota</taxon>
        <taxon>Fungi</taxon>
        <taxon>Dikarya</taxon>
        <taxon>Basidiomycota</taxon>
        <taxon>Agaricomycotina</taxon>
        <taxon>Agaricomycetes</taxon>
        <taxon>Agaricomycetidae</taxon>
        <taxon>Agaricales</taxon>
        <taxon>Agaricineae</taxon>
        <taxon>Hymenogastraceae</taxon>
        <taxon>Gymnopilus</taxon>
    </lineage>
</organism>
<gene>
    <name evidence="2" type="ORF">CVT26_006667</name>
</gene>
<evidence type="ECO:0000256" key="1">
    <source>
        <dbReference type="SAM" id="MobiDB-lite"/>
    </source>
</evidence>
<dbReference type="PANTHER" id="PTHR36576:SF1">
    <property type="entry name" value="UPF0654 PROTEIN C11D3.01C-RELATED"/>
    <property type="match status" value="1"/>
</dbReference>
<evidence type="ECO:0000313" key="3">
    <source>
        <dbReference type="Proteomes" id="UP000284706"/>
    </source>
</evidence>
<dbReference type="InterPro" id="IPR052670">
    <property type="entry name" value="UPF0654_domain"/>
</dbReference>
<dbReference type="Pfam" id="PF10346">
    <property type="entry name" value="Con-6"/>
    <property type="match status" value="2"/>
</dbReference>
<dbReference type="InParanoid" id="A0A409Y2K9"/>
<evidence type="ECO:0008006" key="4">
    <source>
        <dbReference type="Google" id="ProtNLM"/>
    </source>
</evidence>
<dbReference type="GO" id="GO:0005737">
    <property type="term" value="C:cytoplasm"/>
    <property type="evidence" value="ECO:0007669"/>
    <property type="project" value="TreeGrafter"/>
</dbReference>
<accession>A0A409Y2K9</accession>
<name>A0A409Y2K9_9AGAR</name>
<dbReference type="FunCoup" id="A0A409Y2K9">
    <property type="interactions" value="268"/>
</dbReference>
<feature type="region of interest" description="Disordered" evidence="1">
    <location>
        <begin position="109"/>
        <end position="133"/>
    </location>
</feature>
<dbReference type="Proteomes" id="UP000284706">
    <property type="component" value="Unassembled WGS sequence"/>
</dbReference>
<feature type="region of interest" description="Disordered" evidence="1">
    <location>
        <begin position="77"/>
        <end position="96"/>
    </location>
</feature>
<dbReference type="OrthoDB" id="5419162at2759"/>
<feature type="region of interest" description="Disordered" evidence="1">
    <location>
        <begin position="41"/>
        <end position="63"/>
    </location>
</feature>
<dbReference type="InterPro" id="IPR018824">
    <property type="entry name" value="Conidiation-specific_6"/>
</dbReference>
<evidence type="ECO:0000313" key="2">
    <source>
        <dbReference type="EMBL" id="PPQ97274.1"/>
    </source>
</evidence>
<feature type="compositionally biased region" description="Polar residues" evidence="1">
    <location>
        <begin position="50"/>
        <end position="60"/>
    </location>
</feature>
<dbReference type="AlphaFoldDB" id="A0A409Y2K9"/>
<proteinExistence type="predicted"/>
<dbReference type="EMBL" id="NHYE01001269">
    <property type="protein sequence ID" value="PPQ97274.1"/>
    <property type="molecule type" value="Genomic_DNA"/>
</dbReference>
<feature type="compositionally biased region" description="Basic and acidic residues" evidence="1">
    <location>
        <begin position="116"/>
        <end position="133"/>
    </location>
</feature>
<reference evidence="2 3" key="1">
    <citation type="journal article" date="2018" name="Evol. Lett.">
        <title>Horizontal gene cluster transfer increased hallucinogenic mushroom diversity.</title>
        <authorList>
            <person name="Reynolds H.T."/>
            <person name="Vijayakumar V."/>
            <person name="Gluck-Thaler E."/>
            <person name="Korotkin H.B."/>
            <person name="Matheny P.B."/>
            <person name="Slot J.C."/>
        </authorList>
    </citation>
    <scope>NUCLEOTIDE SEQUENCE [LARGE SCALE GENOMIC DNA]</scope>
    <source>
        <strain evidence="2 3">SRW20</strain>
    </source>
</reference>
<dbReference type="PANTHER" id="PTHR36576">
    <property type="entry name" value="UPF0654 PROTEIN C11D3.01C-RELATED"/>
    <property type="match status" value="1"/>
</dbReference>
<comment type="caution">
    <text evidence="2">The sequence shown here is derived from an EMBL/GenBank/DDBJ whole genome shotgun (WGS) entry which is preliminary data.</text>
</comment>